<reference evidence="2" key="1">
    <citation type="submission" date="2023-06" db="EMBL/GenBank/DDBJ databases">
        <title>Genome-scale phylogeny and comparative genomics of the fungal order Sordariales.</title>
        <authorList>
            <consortium name="Lawrence Berkeley National Laboratory"/>
            <person name="Hensen N."/>
            <person name="Bonometti L."/>
            <person name="Westerberg I."/>
            <person name="Brannstrom I.O."/>
            <person name="Guillou S."/>
            <person name="Cros-Aarteil S."/>
            <person name="Calhoun S."/>
            <person name="Haridas S."/>
            <person name="Kuo A."/>
            <person name="Mondo S."/>
            <person name="Pangilinan J."/>
            <person name="Riley R."/>
            <person name="Labutti K."/>
            <person name="Andreopoulos B."/>
            <person name="Lipzen A."/>
            <person name="Chen C."/>
            <person name="Yanf M."/>
            <person name="Daum C."/>
            <person name="Ng V."/>
            <person name="Clum A."/>
            <person name="Steindorff A."/>
            <person name="Ohm R."/>
            <person name="Martin F."/>
            <person name="Silar P."/>
            <person name="Natvig D."/>
            <person name="Lalanne C."/>
            <person name="Gautier V."/>
            <person name="Ament-Velasquez S.L."/>
            <person name="Kruys A."/>
            <person name="Hutchinson M.I."/>
            <person name="Powell A.J."/>
            <person name="Barry K."/>
            <person name="Miller A.N."/>
            <person name="Grigoriev I.V."/>
            <person name="Debuchy R."/>
            <person name="Gladieux P."/>
            <person name="Thoren M.H."/>
            <person name="Johannesson H."/>
        </authorList>
    </citation>
    <scope>NUCLEOTIDE SEQUENCE</scope>
    <source>
        <strain evidence="2">CBS 606.72</strain>
    </source>
</reference>
<dbReference type="AlphaFoldDB" id="A0AA39WQR2"/>
<dbReference type="PANTHER" id="PTHR37540">
    <property type="entry name" value="TRANSCRIPTION FACTOR (ACR-2), PUTATIVE-RELATED-RELATED"/>
    <property type="match status" value="1"/>
</dbReference>
<keyword evidence="3" id="KW-1185">Reference proteome</keyword>
<gene>
    <name evidence="2" type="ORF">B0T14DRAFT_566449</name>
</gene>
<protein>
    <submittedName>
        <fullName evidence="2">Uncharacterized protein</fullName>
    </submittedName>
</protein>
<dbReference type="PANTHER" id="PTHR37540:SF9">
    <property type="entry name" value="ZN(2)-C6 FUNGAL-TYPE DOMAIN-CONTAINING PROTEIN"/>
    <property type="match status" value="1"/>
</dbReference>
<name>A0AA39WQR2_9PEZI</name>
<proteinExistence type="predicted"/>
<dbReference type="EMBL" id="JAULSU010000004">
    <property type="protein sequence ID" value="KAK0619620.1"/>
    <property type="molecule type" value="Genomic_DNA"/>
</dbReference>
<dbReference type="Proteomes" id="UP001175000">
    <property type="component" value="Unassembled WGS sequence"/>
</dbReference>
<comment type="caution">
    <text evidence="2">The sequence shown here is derived from an EMBL/GenBank/DDBJ whole genome shotgun (WGS) entry which is preliminary data.</text>
</comment>
<sequence>MARGARADKSAPAFDPFIVTTSLDKTDAETRKFIRSHVMRGKNKGKLMPRKGKKSRALDSDATPQSSPASLVQHEDPGWEHWQLVSPRKVASELSLFRYTQELSPPMKELIFRAFTVVKPSMYAVQLFGVDEEQSSGMFCFSGLSSHPAMVPSLLFTAQAFRDMSLGFELGSLAHTHLAKTLRLLKTSLEDEEEATSYSTMVVVSSLATAAIILGDLETAGKHLDGLQRMVEVRGGLGSLGPVNMITYKALTLDLGLAMGTGSKPRFGLGDISWSPQFARGPSGRRFCELEALQPRPDPRLLNIWADLREFSKAANDVEQKKIPMKHGLFYQLSTSTLYRLLRLRFDPKSLSELLRLSLLAYTKTLMIRLPGLGKKMTYLAGQLEIAFLPLPATGHGGSPLLLWALVISTISVFEDCEQEWLQRGISGLMAELELHTWLEVKTVLKRFLWVDGLHDQQGKAIFEKLSSITLPNQHE</sequence>
<evidence type="ECO:0000313" key="3">
    <source>
        <dbReference type="Proteomes" id="UP001175000"/>
    </source>
</evidence>
<organism evidence="2 3">
    <name type="scientific">Immersiella caudata</name>
    <dbReference type="NCBI Taxonomy" id="314043"/>
    <lineage>
        <taxon>Eukaryota</taxon>
        <taxon>Fungi</taxon>
        <taxon>Dikarya</taxon>
        <taxon>Ascomycota</taxon>
        <taxon>Pezizomycotina</taxon>
        <taxon>Sordariomycetes</taxon>
        <taxon>Sordariomycetidae</taxon>
        <taxon>Sordariales</taxon>
        <taxon>Lasiosphaeriaceae</taxon>
        <taxon>Immersiella</taxon>
    </lineage>
</organism>
<feature type="compositionally biased region" description="Basic residues" evidence="1">
    <location>
        <begin position="39"/>
        <end position="55"/>
    </location>
</feature>
<feature type="region of interest" description="Disordered" evidence="1">
    <location>
        <begin position="39"/>
        <end position="73"/>
    </location>
</feature>
<evidence type="ECO:0000313" key="2">
    <source>
        <dbReference type="EMBL" id="KAK0619620.1"/>
    </source>
</evidence>
<evidence type="ECO:0000256" key="1">
    <source>
        <dbReference type="SAM" id="MobiDB-lite"/>
    </source>
</evidence>
<accession>A0AA39WQR2</accession>